<name>A0A5A9NEP6_9TELE</name>
<dbReference type="Proteomes" id="UP000324632">
    <property type="component" value="Chromosome 19"/>
</dbReference>
<keyword evidence="3" id="KW-1185">Reference proteome</keyword>
<sequence length="187" mass="20625">MGPWASGKRSTGLTHPPTGSPDIAHSQLSGPKEQTLTALGAPHRPRHRVLEKSFLSGCVCRDLLYGCSSTCHTGGECSQIWRTLDTKQPTNISPASLSRDRLSLSYLAGSMEYLVRRLTEISICQQQLAEALTTRQDHTERAVERMSEDDVEAFLHTFEVIASREAWAKPEWAKILAPFLSGGADYV</sequence>
<comment type="caution">
    <text evidence="2">The sequence shown here is derived from an EMBL/GenBank/DDBJ whole genome shotgun (WGS) entry which is preliminary data.</text>
</comment>
<protein>
    <submittedName>
        <fullName evidence="2">Uncharacterized protein</fullName>
    </submittedName>
</protein>
<gene>
    <name evidence="2" type="ORF">E1301_Tti023432</name>
</gene>
<dbReference type="AlphaFoldDB" id="A0A5A9NEP6"/>
<accession>A0A5A9NEP6</accession>
<reference evidence="2 3" key="1">
    <citation type="journal article" date="2019" name="Mol. Ecol. Resour.">
        <title>Chromosome-level genome assembly of Triplophysa tibetana, a fish adapted to the harsh high-altitude environment of the Tibetan Plateau.</title>
        <authorList>
            <person name="Yang X."/>
            <person name="Liu H."/>
            <person name="Ma Z."/>
            <person name="Zou Y."/>
            <person name="Zou M."/>
            <person name="Mao Y."/>
            <person name="Li X."/>
            <person name="Wang H."/>
            <person name="Chen T."/>
            <person name="Wang W."/>
            <person name="Yang R."/>
        </authorList>
    </citation>
    <scope>NUCLEOTIDE SEQUENCE [LARGE SCALE GENOMIC DNA]</scope>
    <source>
        <strain evidence="2">TTIB1903HZAU</strain>
        <tissue evidence="2">Muscle</tissue>
    </source>
</reference>
<evidence type="ECO:0000313" key="3">
    <source>
        <dbReference type="Proteomes" id="UP000324632"/>
    </source>
</evidence>
<organism evidence="2 3">
    <name type="scientific">Triplophysa tibetana</name>
    <dbReference type="NCBI Taxonomy" id="1572043"/>
    <lineage>
        <taxon>Eukaryota</taxon>
        <taxon>Metazoa</taxon>
        <taxon>Chordata</taxon>
        <taxon>Craniata</taxon>
        <taxon>Vertebrata</taxon>
        <taxon>Euteleostomi</taxon>
        <taxon>Actinopterygii</taxon>
        <taxon>Neopterygii</taxon>
        <taxon>Teleostei</taxon>
        <taxon>Ostariophysi</taxon>
        <taxon>Cypriniformes</taxon>
        <taxon>Nemacheilidae</taxon>
        <taxon>Triplophysa</taxon>
    </lineage>
</organism>
<feature type="region of interest" description="Disordered" evidence="1">
    <location>
        <begin position="1"/>
        <end position="30"/>
    </location>
</feature>
<evidence type="ECO:0000256" key="1">
    <source>
        <dbReference type="SAM" id="MobiDB-lite"/>
    </source>
</evidence>
<proteinExistence type="predicted"/>
<dbReference type="EMBL" id="SOYY01000019">
    <property type="protein sequence ID" value="KAA0708130.1"/>
    <property type="molecule type" value="Genomic_DNA"/>
</dbReference>
<evidence type="ECO:0000313" key="2">
    <source>
        <dbReference type="EMBL" id="KAA0708130.1"/>
    </source>
</evidence>